<evidence type="ECO:0000256" key="2">
    <source>
        <dbReference type="ARBA" id="ARBA00023125"/>
    </source>
</evidence>
<dbReference type="InterPro" id="IPR019887">
    <property type="entry name" value="Tscrpt_reg_AsnC/Lrp_C"/>
</dbReference>
<dbReference type="AlphaFoldDB" id="A0A7W7F0L9"/>
<dbReference type="InterPro" id="IPR011008">
    <property type="entry name" value="Dimeric_a/b-barrel"/>
</dbReference>
<evidence type="ECO:0000256" key="1">
    <source>
        <dbReference type="ARBA" id="ARBA00023015"/>
    </source>
</evidence>
<evidence type="ECO:0000256" key="3">
    <source>
        <dbReference type="ARBA" id="ARBA00023163"/>
    </source>
</evidence>
<dbReference type="PANTHER" id="PTHR30154">
    <property type="entry name" value="LEUCINE-RESPONSIVE REGULATORY PROTEIN"/>
    <property type="match status" value="1"/>
</dbReference>
<comment type="caution">
    <text evidence="5">The sequence shown here is derived from an EMBL/GenBank/DDBJ whole genome shotgun (WGS) entry which is preliminary data.</text>
</comment>
<dbReference type="InterPro" id="IPR011991">
    <property type="entry name" value="ArsR-like_HTH"/>
</dbReference>
<dbReference type="Gene3D" id="3.30.70.920">
    <property type="match status" value="1"/>
</dbReference>
<dbReference type="InterPro" id="IPR036388">
    <property type="entry name" value="WH-like_DNA-bd_sf"/>
</dbReference>
<reference evidence="5 6" key="1">
    <citation type="submission" date="2020-08" db="EMBL/GenBank/DDBJ databases">
        <title>Genomic Encyclopedia of Type Strains, Phase IV (KMG-IV): sequencing the most valuable type-strain genomes for metagenomic binning, comparative biology and taxonomic classification.</title>
        <authorList>
            <person name="Goeker M."/>
        </authorList>
    </citation>
    <scope>NUCLEOTIDE SEQUENCE [LARGE SCALE GENOMIC DNA]</scope>
    <source>
        <strain evidence="5 6">DSM 15867</strain>
    </source>
</reference>
<dbReference type="CDD" id="cd00090">
    <property type="entry name" value="HTH_ARSR"/>
    <property type="match status" value="1"/>
</dbReference>
<evidence type="ECO:0000313" key="5">
    <source>
        <dbReference type="EMBL" id="MBB4618485.1"/>
    </source>
</evidence>
<dbReference type="GO" id="GO:0043200">
    <property type="term" value="P:response to amino acid"/>
    <property type="evidence" value="ECO:0007669"/>
    <property type="project" value="TreeGrafter"/>
</dbReference>
<dbReference type="GO" id="GO:0005829">
    <property type="term" value="C:cytosol"/>
    <property type="evidence" value="ECO:0007669"/>
    <property type="project" value="TreeGrafter"/>
</dbReference>
<organism evidence="5 6">
    <name type="scientific">Sphingomonas abaci</name>
    <dbReference type="NCBI Taxonomy" id="237611"/>
    <lineage>
        <taxon>Bacteria</taxon>
        <taxon>Pseudomonadati</taxon>
        <taxon>Pseudomonadota</taxon>
        <taxon>Alphaproteobacteria</taxon>
        <taxon>Sphingomonadales</taxon>
        <taxon>Sphingomonadaceae</taxon>
        <taxon>Sphingomonas</taxon>
    </lineage>
</organism>
<dbReference type="InterPro" id="IPR000485">
    <property type="entry name" value="AsnC-type_HTH_dom"/>
</dbReference>
<dbReference type="GO" id="GO:0006355">
    <property type="term" value="P:regulation of DNA-templated transcription"/>
    <property type="evidence" value="ECO:0007669"/>
    <property type="project" value="UniProtKB-ARBA"/>
</dbReference>
<dbReference type="Pfam" id="PF01037">
    <property type="entry name" value="AsnC_trans_reg"/>
    <property type="match status" value="1"/>
</dbReference>
<accession>A0A7W7F0L9</accession>
<dbReference type="InterPro" id="IPR019888">
    <property type="entry name" value="Tscrpt_reg_AsnC-like"/>
</dbReference>
<dbReference type="SUPFAM" id="SSF54909">
    <property type="entry name" value="Dimeric alpha+beta barrel"/>
    <property type="match status" value="1"/>
</dbReference>
<dbReference type="EMBL" id="JACHNY010000005">
    <property type="protein sequence ID" value="MBB4618485.1"/>
    <property type="molecule type" value="Genomic_DNA"/>
</dbReference>
<dbReference type="SUPFAM" id="SSF46785">
    <property type="entry name" value="Winged helix' DNA-binding domain"/>
    <property type="match status" value="1"/>
</dbReference>
<dbReference type="GO" id="GO:0043565">
    <property type="term" value="F:sequence-specific DNA binding"/>
    <property type="evidence" value="ECO:0007669"/>
    <property type="project" value="InterPro"/>
</dbReference>
<keyword evidence="3" id="KW-0804">Transcription</keyword>
<dbReference type="PRINTS" id="PR00033">
    <property type="entry name" value="HTHASNC"/>
</dbReference>
<feature type="domain" description="HTH asnC-type" evidence="4">
    <location>
        <begin position="8"/>
        <end position="69"/>
    </location>
</feature>
<dbReference type="SMART" id="SM00344">
    <property type="entry name" value="HTH_ASNC"/>
    <property type="match status" value="1"/>
</dbReference>
<sequence>MTLESEALDQVDRKLLSLLVENGRATSFALAEAIGRSATAIARRLRVLEERGVIAGYAAQLHHAALGYPTIVHIKITLESQRKEVLEAFEAAVIASPSVVRCDLMSGTDDYLVTVRTRDLSHFAEVHREELSHLPGVTRMESGFVLREVVTPRLPGGMLSP</sequence>
<keyword evidence="1" id="KW-0805">Transcription regulation</keyword>
<keyword evidence="2 5" id="KW-0238">DNA-binding</keyword>
<gene>
    <name evidence="5" type="ORF">GGQ96_002628</name>
</gene>
<dbReference type="Pfam" id="PF13412">
    <property type="entry name" value="HTH_24"/>
    <property type="match status" value="1"/>
</dbReference>
<name>A0A7W7F0L9_9SPHN</name>
<dbReference type="InterPro" id="IPR036390">
    <property type="entry name" value="WH_DNA-bd_sf"/>
</dbReference>
<protein>
    <submittedName>
        <fullName evidence="5">DNA-binding Lrp family transcriptional regulator</fullName>
    </submittedName>
</protein>
<dbReference type="Proteomes" id="UP000574769">
    <property type="component" value="Unassembled WGS sequence"/>
</dbReference>
<proteinExistence type="predicted"/>
<evidence type="ECO:0000313" key="6">
    <source>
        <dbReference type="Proteomes" id="UP000574769"/>
    </source>
</evidence>
<evidence type="ECO:0000259" key="4">
    <source>
        <dbReference type="PROSITE" id="PS50956"/>
    </source>
</evidence>
<dbReference type="Gene3D" id="1.10.10.10">
    <property type="entry name" value="Winged helix-like DNA-binding domain superfamily/Winged helix DNA-binding domain"/>
    <property type="match status" value="1"/>
</dbReference>
<keyword evidence="6" id="KW-1185">Reference proteome</keyword>
<dbReference type="RefSeq" id="WP_184115393.1">
    <property type="nucleotide sequence ID" value="NZ_JACHNY010000005.1"/>
</dbReference>
<dbReference type="PROSITE" id="PS50956">
    <property type="entry name" value="HTH_ASNC_2"/>
    <property type="match status" value="1"/>
</dbReference>
<dbReference type="PANTHER" id="PTHR30154:SF46">
    <property type="entry name" value="TRANSCRIPTIONAL REGULATORY PROTEIN"/>
    <property type="match status" value="1"/>
</dbReference>